<feature type="compositionally biased region" description="Polar residues" evidence="5">
    <location>
        <begin position="133"/>
        <end position="153"/>
    </location>
</feature>
<evidence type="ECO:0000259" key="6">
    <source>
        <dbReference type="PROSITE" id="PS50994"/>
    </source>
</evidence>
<dbReference type="Pfam" id="PF14223">
    <property type="entry name" value="Retrotran_gag_2"/>
    <property type="match status" value="1"/>
</dbReference>
<feature type="region of interest" description="Disordered" evidence="5">
    <location>
        <begin position="498"/>
        <end position="520"/>
    </location>
</feature>
<dbReference type="InterPro" id="IPR025724">
    <property type="entry name" value="GAG-pre-integrase_dom"/>
</dbReference>
<keyword evidence="4" id="KW-0378">Hydrolase</keyword>
<dbReference type="PROSITE" id="PS50994">
    <property type="entry name" value="INTEGRASE"/>
    <property type="match status" value="1"/>
</dbReference>
<accession>A0AAN9EFQ7</accession>
<dbReference type="GO" id="GO:0003676">
    <property type="term" value="F:nucleic acid binding"/>
    <property type="evidence" value="ECO:0007669"/>
    <property type="project" value="InterPro"/>
</dbReference>
<keyword evidence="2" id="KW-0479">Metal-binding</keyword>
<dbReference type="InterPro" id="IPR054722">
    <property type="entry name" value="PolX-like_BBD"/>
</dbReference>
<sequence>MTDSGKSKKFEKITKKGKQKKRAQAASRTVNSSRADHIPLINPTSALLTHTNQRRNPQPKHVQPQSQSNQSQSQSQPRSTLPPRAPQSQGQSHSTLPPLVPQSQPIPTSAPHSTTPEPTQPQPIPTQVPHTQESPVINQTPASSSSHATRGNNENKIVIVPEGDGFDKHKLVISNIASCICKKFDEAKPSWKKMSTDQRDTWFDMFQKDFTWLPQYNDMVRRNFEKRGSAKLTQLLQEARKNLDRRPSWIGDSVWARLKQHWQSSEFKKKFETNKRNRDSMAGASLHTGGSIPHLNSFASTISANINSIPVLNGTNFKNWKENIMIVLGCMDLDLALRDERPTDLTEQSSAEDKKNFEKWERSNRMSLMIMKRAIPKTFRGTMSKETNAKMFLQEIEKRFAKNEKAETSTLLSKLVSMKYKGQGNIREYIMEMSHLASKLKALKLELSEDLLVHLILISLPTQFSQFKVSYNCQKDKWTLNELISHCVQEEDRLKQDKTESAHLATNSKDKKRKRKKNNEVAAVATKHKKMDGCYFCKSKDHVKKNCPKYHAWRAKKGTNFGLVCSEVNLASVPRHTWWIDSGATTHISVSMQGCLSCRMPIDAERYIYVGDGKTVEVEAIGTFRLLLKTGYNLYLKETYIVPSFRRNLVSISMLDKFGYSCSFGNNKFNLCLDSNIVGTGSISFYDNLYLLDTISSSNESLHISSRGTKRKLTNESPASLWHKRLGHISKQRIERLVSDGILDPIDLTNFQVCTECIKGKLTNKRRLKACRSTDVLELIHTDICGPFPTASWNGQQYFISFIDDYSRYGYLYLLHEKSESLDVFKSFKAEVENQLNKRIKAVRSDRGDEYYGRYDGSGEQRPGPFAKFLEECGIVPQYTMLGSPSMNGVSERRNRTLKDMVRSMISHSTLPESLWGEALKTTAYILNRVPTKAVAKTPYELWTGKKPSLKHFHIWGCPAEARPYRPNEKKLDSRTITCYFVGYSKRSRGYKFYDPTNRSFFETGNARFLEDVEFEGGDRVRNIVFEEEFVSLPTIVINNDQVSNSDIVPINLEQDNVDEVPIQNQVIVPEEQAQQPQEQMPLRRSTRERRNAISDDYVVFLQEHEDGIGMMEEDPTNFHQAMQSSNSQKWVDAMNEEIKSMKDNDVWDLVPLPEGEKPIGNKWIYKTKKDSKGNVERFKACLVGKGYTQKKGMDYKETFSPVSSKDSFRIIMALVAHFDLELHQMDVKTAFLNGDIDETIYMVQPENFVIGDAKKMANLVDDCIYHKFSGSKHIFLVLYVDDILLASNDTGLLHETKRFLSKKFEMKDLGDASFVLGIQIHRDRSRGILGLSQKNYIETILKRFGTKDCKPGDTPVAKGDKFSLNQCPKNDFEMKEMEKIPYASVVGSLMYAQVCTRPDIAYIVGVLGRYLSNPGMDHWIAAKRVMRYLQRTKNYMLTYRRSDQLEIIGYSDSDFAGCQDSRRSISGYVYLLSGGAISWKSEKRRLIASSTMAAEYIACYEASNHCIWLRNFVTGLRI</sequence>
<dbReference type="InterPro" id="IPR039537">
    <property type="entry name" value="Retrotran_Ty1/copia-like"/>
</dbReference>
<dbReference type="Pfam" id="PF25597">
    <property type="entry name" value="SH3_retrovirus"/>
    <property type="match status" value="1"/>
</dbReference>
<gene>
    <name evidence="7" type="ORF">RIF29_30106</name>
</gene>
<evidence type="ECO:0000313" key="7">
    <source>
        <dbReference type="EMBL" id="KAK7256652.1"/>
    </source>
</evidence>
<dbReference type="Pfam" id="PF22936">
    <property type="entry name" value="Pol_BBD"/>
    <property type="match status" value="1"/>
</dbReference>
<feature type="domain" description="Integrase catalytic" evidence="6">
    <location>
        <begin position="769"/>
        <end position="947"/>
    </location>
</feature>
<dbReference type="GO" id="GO:0006508">
    <property type="term" value="P:proteolysis"/>
    <property type="evidence" value="ECO:0007669"/>
    <property type="project" value="UniProtKB-KW"/>
</dbReference>
<evidence type="ECO:0000256" key="4">
    <source>
        <dbReference type="ARBA" id="ARBA00022801"/>
    </source>
</evidence>
<feature type="compositionally biased region" description="Polar residues" evidence="5">
    <location>
        <begin position="86"/>
        <end position="113"/>
    </location>
</feature>
<protein>
    <recommendedName>
        <fullName evidence="6">Integrase catalytic domain-containing protein</fullName>
    </recommendedName>
</protein>
<dbReference type="PANTHER" id="PTHR42648:SF28">
    <property type="entry name" value="TRANSPOSON-ENCODED PROTEIN WITH RIBONUCLEASE H-LIKE AND RETROVIRUS ZINC FINGER-LIKE DOMAINS"/>
    <property type="match status" value="1"/>
</dbReference>
<evidence type="ECO:0000256" key="2">
    <source>
        <dbReference type="ARBA" id="ARBA00022723"/>
    </source>
</evidence>
<dbReference type="InterPro" id="IPR001584">
    <property type="entry name" value="Integrase_cat-core"/>
</dbReference>
<feature type="region of interest" description="Disordered" evidence="5">
    <location>
        <begin position="1"/>
        <end position="153"/>
    </location>
</feature>
<comment type="caution">
    <text evidence="7">The sequence shown here is derived from an EMBL/GenBank/DDBJ whole genome shotgun (WGS) entry which is preliminary data.</text>
</comment>
<keyword evidence="1" id="KW-0645">Protease</keyword>
<feature type="compositionally biased region" description="Basic and acidic residues" evidence="5">
    <location>
        <begin position="1"/>
        <end position="14"/>
    </location>
</feature>
<keyword evidence="8" id="KW-1185">Reference proteome</keyword>
<dbReference type="SUPFAM" id="SSF56672">
    <property type="entry name" value="DNA/RNA polymerases"/>
    <property type="match status" value="1"/>
</dbReference>
<reference evidence="7 8" key="1">
    <citation type="submission" date="2024-01" db="EMBL/GenBank/DDBJ databases">
        <title>The genomes of 5 underutilized Papilionoideae crops provide insights into root nodulation and disease resistanc.</title>
        <authorList>
            <person name="Yuan L."/>
        </authorList>
    </citation>
    <scope>NUCLEOTIDE SEQUENCE [LARGE SCALE GENOMIC DNA]</scope>
    <source>
        <strain evidence="7">ZHUSHIDOU_FW_LH</strain>
        <tissue evidence="7">Leaf</tissue>
    </source>
</reference>
<proteinExistence type="predicted"/>
<name>A0AAN9EFQ7_CROPI</name>
<dbReference type="InterPro" id="IPR043502">
    <property type="entry name" value="DNA/RNA_pol_sf"/>
</dbReference>
<feature type="compositionally biased region" description="Low complexity" evidence="5">
    <location>
        <begin position="63"/>
        <end position="79"/>
    </location>
</feature>
<dbReference type="GO" id="GO:0015074">
    <property type="term" value="P:DNA integration"/>
    <property type="evidence" value="ECO:0007669"/>
    <property type="project" value="InterPro"/>
</dbReference>
<dbReference type="Proteomes" id="UP001372338">
    <property type="component" value="Unassembled WGS sequence"/>
</dbReference>
<evidence type="ECO:0000313" key="8">
    <source>
        <dbReference type="Proteomes" id="UP001372338"/>
    </source>
</evidence>
<dbReference type="PANTHER" id="PTHR42648">
    <property type="entry name" value="TRANSPOSASE, PUTATIVE-RELATED"/>
    <property type="match status" value="1"/>
</dbReference>
<dbReference type="GO" id="GO:0004190">
    <property type="term" value="F:aspartic-type endopeptidase activity"/>
    <property type="evidence" value="ECO:0007669"/>
    <property type="project" value="UniProtKB-KW"/>
</dbReference>
<evidence type="ECO:0000256" key="5">
    <source>
        <dbReference type="SAM" id="MobiDB-lite"/>
    </source>
</evidence>
<dbReference type="Gene3D" id="3.30.420.10">
    <property type="entry name" value="Ribonuclease H-like superfamily/Ribonuclease H"/>
    <property type="match status" value="1"/>
</dbReference>
<dbReference type="InterPro" id="IPR036397">
    <property type="entry name" value="RNaseH_sf"/>
</dbReference>
<feature type="compositionally biased region" description="Polar residues" evidence="5">
    <location>
        <begin position="42"/>
        <end position="56"/>
    </location>
</feature>
<dbReference type="InterPro" id="IPR013103">
    <property type="entry name" value="RVT_2"/>
</dbReference>
<dbReference type="InterPro" id="IPR012337">
    <property type="entry name" value="RNaseH-like_sf"/>
</dbReference>
<dbReference type="SUPFAM" id="SSF53098">
    <property type="entry name" value="Ribonuclease H-like"/>
    <property type="match status" value="1"/>
</dbReference>
<keyword evidence="3" id="KW-0064">Aspartyl protease</keyword>
<dbReference type="Pfam" id="PF13976">
    <property type="entry name" value="gag_pre-integrs"/>
    <property type="match status" value="1"/>
</dbReference>
<dbReference type="GO" id="GO:0046872">
    <property type="term" value="F:metal ion binding"/>
    <property type="evidence" value="ECO:0007669"/>
    <property type="project" value="UniProtKB-KW"/>
</dbReference>
<dbReference type="Pfam" id="PF07727">
    <property type="entry name" value="RVT_2"/>
    <property type="match status" value="2"/>
</dbReference>
<dbReference type="EMBL" id="JAYWIO010000006">
    <property type="protein sequence ID" value="KAK7256652.1"/>
    <property type="molecule type" value="Genomic_DNA"/>
</dbReference>
<dbReference type="CDD" id="cd09272">
    <property type="entry name" value="RNase_HI_RT_Ty1"/>
    <property type="match status" value="1"/>
</dbReference>
<dbReference type="InterPro" id="IPR057670">
    <property type="entry name" value="SH3_retrovirus"/>
</dbReference>
<evidence type="ECO:0000256" key="1">
    <source>
        <dbReference type="ARBA" id="ARBA00022670"/>
    </source>
</evidence>
<organism evidence="7 8">
    <name type="scientific">Crotalaria pallida</name>
    <name type="common">Smooth rattlebox</name>
    <name type="synonym">Crotalaria striata</name>
    <dbReference type="NCBI Taxonomy" id="3830"/>
    <lineage>
        <taxon>Eukaryota</taxon>
        <taxon>Viridiplantae</taxon>
        <taxon>Streptophyta</taxon>
        <taxon>Embryophyta</taxon>
        <taxon>Tracheophyta</taxon>
        <taxon>Spermatophyta</taxon>
        <taxon>Magnoliopsida</taxon>
        <taxon>eudicotyledons</taxon>
        <taxon>Gunneridae</taxon>
        <taxon>Pentapetalae</taxon>
        <taxon>rosids</taxon>
        <taxon>fabids</taxon>
        <taxon>Fabales</taxon>
        <taxon>Fabaceae</taxon>
        <taxon>Papilionoideae</taxon>
        <taxon>50 kb inversion clade</taxon>
        <taxon>genistoids sensu lato</taxon>
        <taxon>core genistoids</taxon>
        <taxon>Crotalarieae</taxon>
        <taxon>Crotalaria</taxon>
    </lineage>
</organism>
<dbReference type="Pfam" id="PF00665">
    <property type="entry name" value="rve"/>
    <property type="match status" value="1"/>
</dbReference>
<evidence type="ECO:0000256" key="3">
    <source>
        <dbReference type="ARBA" id="ARBA00022750"/>
    </source>
</evidence>